<dbReference type="FunFam" id="3.90.70.30:FF:000001">
    <property type="entry name" value="Glutathione gamma-glutamylcysteinyltransferase 1"/>
    <property type="match status" value="1"/>
</dbReference>
<evidence type="ECO:0000256" key="9">
    <source>
        <dbReference type="ARBA" id="ARBA00022840"/>
    </source>
</evidence>
<dbReference type="InterPro" id="IPR011527">
    <property type="entry name" value="ABC1_TM_dom"/>
</dbReference>
<feature type="domain" description="Peptidase C83" evidence="16">
    <location>
        <begin position="588"/>
        <end position="808"/>
    </location>
</feature>
<dbReference type="EMBL" id="JABWDY010020269">
    <property type="protein sequence ID" value="KAF5193285.1"/>
    <property type="molecule type" value="Genomic_DNA"/>
</dbReference>
<dbReference type="GO" id="GO:0098849">
    <property type="term" value="P:cellular detoxification of cadmium ion"/>
    <property type="evidence" value="ECO:0007669"/>
    <property type="project" value="TreeGrafter"/>
</dbReference>
<dbReference type="PANTHER" id="PTHR33447">
    <property type="entry name" value="GLUTATHIONE GAMMA-GLUTAMYLCYSTEINYLTRANSFERASE"/>
    <property type="match status" value="1"/>
</dbReference>
<dbReference type="GO" id="GO:0140359">
    <property type="term" value="F:ABC-type transporter activity"/>
    <property type="evidence" value="ECO:0007669"/>
    <property type="project" value="InterPro"/>
</dbReference>
<dbReference type="SUPFAM" id="SSF52540">
    <property type="entry name" value="P-loop containing nucleoside triphosphate hydrolases"/>
    <property type="match status" value="1"/>
</dbReference>
<evidence type="ECO:0000313" key="17">
    <source>
        <dbReference type="EMBL" id="KAF5193285.1"/>
    </source>
</evidence>
<dbReference type="PROSITE" id="PS00211">
    <property type="entry name" value="ABC_TRANSPORTER_1"/>
    <property type="match status" value="1"/>
</dbReference>
<evidence type="ECO:0000256" key="5">
    <source>
        <dbReference type="ARBA" id="ARBA00022679"/>
    </source>
</evidence>
<dbReference type="EC" id="2.3.2.15" evidence="2"/>
<dbReference type="InterPro" id="IPR015407">
    <property type="entry name" value="Phytochelatin_synthase_C"/>
</dbReference>
<feature type="transmembrane region" description="Helical" evidence="13">
    <location>
        <begin position="54"/>
        <end position="73"/>
    </location>
</feature>
<dbReference type="CDD" id="cd18580">
    <property type="entry name" value="ABC_6TM_ABCC_D2"/>
    <property type="match status" value="1"/>
</dbReference>
<reference evidence="17 18" key="1">
    <citation type="submission" date="2020-06" db="EMBL/GenBank/DDBJ databases">
        <title>Transcriptomic and genomic resources for Thalictrum thalictroides and T. hernandezii: Facilitating candidate gene discovery in an emerging model plant lineage.</title>
        <authorList>
            <person name="Arias T."/>
            <person name="Riano-Pachon D.M."/>
            <person name="Di Stilio V.S."/>
        </authorList>
    </citation>
    <scope>NUCLEOTIDE SEQUENCE [LARGE SCALE GENOMIC DNA]</scope>
    <source>
        <strain evidence="18">cv. WT478/WT964</strain>
        <tissue evidence="17">Leaves</tissue>
    </source>
</reference>
<keyword evidence="18" id="KW-1185">Reference proteome</keyword>
<evidence type="ECO:0000256" key="10">
    <source>
        <dbReference type="ARBA" id="ARBA00022989"/>
    </source>
</evidence>
<dbReference type="InterPro" id="IPR036640">
    <property type="entry name" value="ABC1_TM_sf"/>
</dbReference>
<accession>A0A7J6WA77</accession>
<dbReference type="CDD" id="cd03244">
    <property type="entry name" value="ABCC_MRP_domain2"/>
    <property type="match status" value="1"/>
</dbReference>
<dbReference type="PROSITE" id="PS51443">
    <property type="entry name" value="PCS"/>
    <property type="match status" value="2"/>
</dbReference>
<dbReference type="AlphaFoldDB" id="A0A7J6WA77"/>
<dbReference type="OrthoDB" id="6500128at2759"/>
<evidence type="ECO:0000256" key="6">
    <source>
        <dbReference type="ARBA" id="ARBA00022692"/>
    </source>
</evidence>
<dbReference type="GO" id="GO:0016020">
    <property type="term" value="C:membrane"/>
    <property type="evidence" value="ECO:0007669"/>
    <property type="project" value="UniProtKB-SubCell"/>
</dbReference>
<proteinExistence type="predicted"/>
<dbReference type="GO" id="GO:0005524">
    <property type="term" value="F:ATP binding"/>
    <property type="evidence" value="ECO:0007669"/>
    <property type="project" value="UniProtKB-KW"/>
</dbReference>
<dbReference type="GO" id="GO:0016887">
    <property type="term" value="F:ATP hydrolysis activity"/>
    <property type="evidence" value="ECO:0007669"/>
    <property type="project" value="InterPro"/>
</dbReference>
<evidence type="ECO:0000256" key="1">
    <source>
        <dbReference type="ARBA" id="ARBA00004141"/>
    </source>
</evidence>
<dbReference type="Pfam" id="PF00664">
    <property type="entry name" value="ABC_membrane"/>
    <property type="match status" value="1"/>
</dbReference>
<evidence type="ECO:0000256" key="13">
    <source>
        <dbReference type="SAM" id="Phobius"/>
    </source>
</evidence>
<dbReference type="InterPro" id="IPR040409">
    <property type="entry name" value="PCS-like"/>
</dbReference>
<dbReference type="GO" id="GO:0046938">
    <property type="term" value="P:phytochelatin biosynthetic process"/>
    <property type="evidence" value="ECO:0007669"/>
    <property type="project" value="InterPro"/>
</dbReference>
<organism evidence="17 18">
    <name type="scientific">Thalictrum thalictroides</name>
    <name type="common">Rue-anemone</name>
    <name type="synonym">Anemone thalictroides</name>
    <dbReference type="NCBI Taxonomy" id="46969"/>
    <lineage>
        <taxon>Eukaryota</taxon>
        <taxon>Viridiplantae</taxon>
        <taxon>Streptophyta</taxon>
        <taxon>Embryophyta</taxon>
        <taxon>Tracheophyta</taxon>
        <taxon>Spermatophyta</taxon>
        <taxon>Magnoliopsida</taxon>
        <taxon>Ranunculales</taxon>
        <taxon>Ranunculaceae</taxon>
        <taxon>Thalictroideae</taxon>
        <taxon>Thalictrum</taxon>
    </lineage>
</organism>
<evidence type="ECO:0000256" key="4">
    <source>
        <dbReference type="ARBA" id="ARBA00022539"/>
    </source>
</evidence>
<evidence type="ECO:0000313" key="18">
    <source>
        <dbReference type="Proteomes" id="UP000554482"/>
    </source>
</evidence>
<name>A0A7J6WA77_THATH</name>
<dbReference type="InterPro" id="IPR017871">
    <property type="entry name" value="ABC_transporter-like_CS"/>
</dbReference>
<keyword evidence="8" id="KW-0547">Nucleotide-binding</keyword>
<keyword evidence="12" id="KW-0012">Acyltransferase</keyword>
<dbReference type="GO" id="GO:0016756">
    <property type="term" value="F:glutathione gamma-glutamylcysteinyltransferase activity"/>
    <property type="evidence" value="ECO:0007669"/>
    <property type="project" value="UniProtKB-EC"/>
</dbReference>
<keyword evidence="6 13" id="KW-0812">Transmembrane</keyword>
<evidence type="ECO:0000256" key="3">
    <source>
        <dbReference type="ARBA" id="ARBA00022448"/>
    </source>
</evidence>
<dbReference type="Gene3D" id="3.90.70.30">
    <property type="entry name" value="Phytochelatin synthase, N-terminal domain"/>
    <property type="match status" value="2"/>
</dbReference>
<dbReference type="Gene3D" id="1.20.1560.10">
    <property type="entry name" value="ABC transporter type 1, transmembrane domain"/>
    <property type="match status" value="1"/>
</dbReference>
<keyword evidence="7" id="KW-0479">Metal-binding</keyword>
<dbReference type="GO" id="GO:0046872">
    <property type="term" value="F:metal ion binding"/>
    <property type="evidence" value="ECO:0007669"/>
    <property type="project" value="UniProtKB-KW"/>
</dbReference>
<feature type="domain" description="ABC transporter" evidence="14">
    <location>
        <begin position="238"/>
        <end position="472"/>
    </location>
</feature>
<comment type="caution">
    <text evidence="17">The sequence shown here is derived from an EMBL/GenBank/DDBJ whole genome shotgun (WGS) entry which is preliminary data.</text>
</comment>
<comment type="subcellular location">
    <subcellularLocation>
        <location evidence="1">Membrane</location>
        <topology evidence="1">Multi-pass membrane protein</topology>
    </subcellularLocation>
</comment>
<evidence type="ECO:0000259" key="14">
    <source>
        <dbReference type="PROSITE" id="PS50893"/>
    </source>
</evidence>
<dbReference type="FunFam" id="1.20.1560.10:FF:000375">
    <property type="entry name" value="Os04g0620066 protein"/>
    <property type="match status" value="1"/>
</dbReference>
<feature type="domain" description="ABC transmembrane type-1" evidence="15">
    <location>
        <begin position="1"/>
        <end position="201"/>
    </location>
</feature>
<evidence type="ECO:0000256" key="12">
    <source>
        <dbReference type="ARBA" id="ARBA00023315"/>
    </source>
</evidence>
<dbReference type="InterPro" id="IPR003593">
    <property type="entry name" value="AAA+_ATPase"/>
</dbReference>
<gene>
    <name evidence="17" type="ORF">FRX31_017129</name>
</gene>
<dbReference type="SUPFAM" id="SSF54001">
    <property type="entry name" value="Cysteine proteinases"/>
    <property type="match status" value="2"/>
</dbReference>
<dbReference type="Pfam" id="PF05023">
    <property type="entry name" value="Phytochelatin"/>
    <property type="match status" value="2"/>
</dbReference>
<keyword evidence="4" id="KW-0104">Cadmium</keyword>
<keyword evidence="5" id="KW-0808">Transferase</keyword>
<feature type="transmembrane region" description="Helical" evidence="13">
    <location>
        <begin position="27"/>
        <end position="48"/>
    </location>
</feature>
<dbReference type="Pfam" id="PF09328">
    <property type="entry name" value="Phytochelatin_C"/>
    <property type="match status" value="1"/>
</dbReference>
<dbReference type="GO" id="GO:0010273">
    <property type="term" value="P:detoxification of copper ion"/>
    <property type="evidence" value="ECO:0007669"/>
    <property type="project" value="TreeGrafter"/>
</dbReference>
<evidence type="ECO:0000256" key="2">
    <source>
        <dbReference type="ARBA" id="ARBA00012468"/>
    </source>
</evidence>
<dbReference type="SUPFAM" id="SSF90123">
    <property type="entry name" value="ABC transporter transmembrane region"/>
    <property type="match status" value="1"/>
</dbReference>
<evidence type="ECO:0000256" key="8">
    <source>
        <dbReference type="ARBA" id="ARBA00022741"/>
    </source>
</evidence>
<keyword evidence="9 17" id="KW-0067">ATP-binding</keyword>
<feature type="domain" description="Peptidase C83" evidence="16">
    <location>
        <begin position="402"/>
        <end position="581"/>
    </location>
</feature>
<keyword evidence="3" id="KW-0813">Transport</keyword>
<dbReference type="InterPro" id="IPR027417">
    <property type="entry name" value="P-loop_NTPase"/>
</dbReference>
<dbReference type="InterPro" id="IPR003439">
    <property type="entry name" value="ABC_transporter-like_ATP-bd"/>
</dbReference>
<sequence>MVFFQTNPHGRIINRFAKDLGDIDRNVAVFINMFMSQVSQLLSTFVLIGIVNTISVWAIMPLLVLFYAAYVYYQTTSREAKRLDSISRSPVYAQFGEALNGLSTIRAYKAYDRMAKTNGKSMDNNVRFTLINMSANRWLCIRLETLVGLMVWLTATFAVMQNQGSENQLAYVSTVGLILSYAFNMTNLLTSVLRLASVAENSLNAVERAGTYMELASEAPDVIESNRPLPGWPSSGLIQFENVILRYRPELPPVLHDLSFTVSPSEKVGIVGRTGAGKSSILNALFRIVELESGRILIDGCNISKLGLTDLRRVLGIVPQSPVLFSGTVRFNLDPFNEHNDAELWEVLERAHLKDVIRRNSLGLDGEVSEAGENFSLGQSQLLSLSRALLHGSKILVLDEATAAVDVRTDALIQKTIREEFKSCTMLIIAHRLNTIIDCDRILLLDAGQVLEFDTPENLLLNEPSAFSKMVESTGTGTAQYLRSLVRSGETKPWRWFDESMLDCCEPLEKIKNEGITFGKVACLAHCAGARVEAFHSDQSTIDDFRKYVKACTSSDDCHLITSYHRAAFKQKSNSNKKKVGDPLELAMAVAGIYRRILPSPPAIDFSSFQGKKLFSEALQSGNMEGFFNLVSFFQTQSEPAYCGLASLSMVLNALGIDPGRKWKEPWRWFDESMLDCCEPLEKIKNEGITFGKVACLAHCAGARVEAFHSDQSTIDDFRKYVKACTSSDDCHLITSYHRAAFKQTGSGHFSPVGGYHAETDMALILDVARFKYPPHWVPLTLLWEAMETVDESTGHHRGFMRISRLQAPSLLYTLRCKHESWISTAKYLMDDVPFLVKSEDVSDVEKVLSVVFKSLPTNFTEFIKSVAEARRQEDGASSKVEKGRLSVKEEVLKQMRETGLFKRVQEWISSVNICCRSISSLGDKDTLPEIAACVCCQVAGNPGSSYGCLCSKSCVKANGDVTPITMVSGTVVTHGSEQEVEKLVPFSQLKSSCCGMHPASNDVLTALLLALPPKTWSGIIEEKISQEICNLLATEHLPSLLQEAFTMSLEHHMHVHPEYDYVPKLLGEHYSKSFLKNVVRIRVFTQKHDFDVERYQESSVVMLYHLQSAKD</sequence>
<dbReference type="Pfam" id="PF00005">
    <property type="entry name" value="ABC_tran"/>
    <property type="match status" value="1"/>
</dbReference>
<dbReference type="InterPro" id="IPR038156">
    <property type="entry name" value="PCS_N_sf"/>
</dbReference>
<dbReference type="PROSITE" id="PS50929">
    <property type="entry name" value="ABC_TM1F"/>
    <property type="match status" value="1"/>
</dbReference>
<dbReference type="InterPro" id="IPR038765">
    <property type="entry name" value="Papain-like_cys_pep_sf"/>
</dbReference>
<keyword evidence="11 13" id="KW-0472">Membrane</keyword>
<dbReference type="Proteomes" id="UP000554482">
    <property type="component" value="Unassembled WGS sequence"/>
</dbReference>
<dbReference type="PROSITE" id="PS50893">
    <property type="entry name" value="ABC_TRANSPORTER_2"/>
    <property type="match status" value="1"/>
</dbReference>
<evidence type="ECO:0000256" key="7">
    <source>
        <dbReference type="ARBA" id="ARBA00022723"/>
    </source>
</evidence>
<evidence type="ECO:0000256" key="11">
    <source>
        <dbReference type="ARBA" id="ARBA00023136"/>
    </source>
</evidence>
<dbReference type="FunFam" id="3.40.50.300:FF:000163">
    <property type="entry name" value="Multidrug resistance-associated protein member 4"/>
    <property type="match status" value="1"/>
</dbReference>
<evidence type="ECO:0000259" key="15">
    <source>
        <dbReference type="PROSITE" id="PS50929"/>
    </source>
</evidence>
<feature type="transmembrane region" description="Helical" evidence="13">
    <location>
        <begin position="139"/>
        <end position="160"/>
    </location>
</feature>
<dbReference type="InterPro" id="IPR007719">
    <property type="entry name" value="PCS_N"/>
</dbReference>
<dbReference type="PANTHER" id="PTHR33447:SF2">
    <property type="entry name" value="GLUTATHIONE GAMMA-GLUTAMYLCYSTEINYLTRANSFERASE"/>
    <property type="match status" value="1"/>
</dbReference>
<evidence type="ECO:0000259" key="16">
    <source>
        <dbReference type="PROSITE" id="PS51443"/>
    </source>
</evidence>
<keyword evidence="10 13" id="KW-1133">Transmembrane helix</keyword>
<protein>
    <recommendedName>
        <fullName evidence="2">glutathione gamma-glutamylcysteinyltransferase</fullName>
        <ecNumber evidence="2">2.3.2.15</ecNumber>
    </recommendedName>
</protein>
<dbReference type="Gene3D" id="3.40.50.300">
    <property type="entry name" value="P-loop containing nucleotide triphosphate hydrolases"/>
    <property type="match status" value="1"/>
</dbReference>
<dbReference type="InterPro" id="IPR044726">
    <property type="entry name" value="ABCC_6TM_D2"/>
</dbReference>
<dbReference type="SMART" id="SM00382">
    <property type="entry name" value="AAA"/>
    <property type="match status" value="1"/>
</dbReference>